<keyword evidence="2 5" id="KW-0808">Transferase</keyword>
<accession>A0A4P8L6K0</accession>
<proteinExistence type="predicted"/>
<dbReference type="NCBIfam" id="TIGR00553">
    <property type="entry name" value="pabB"/>
    <property type="match status" value="1"/>
</dbReference>
<name>A0A4P8L6K0_9BACT</name>
<dbReference type="InterPro" id="IPR019999">
    <property type="entry name" value="Anth_synth_I-like"/>
</dbReference>
<dbReference type="PANTHER" id="PTHR11236:SF50">
    <property type="entry name" value="AMINODEOXYCHORISMATE SYNTHASE COMPONENT 1"/>
    <property type="match status" value="1"/>
</dbReference>
<organism evidence="5 6">
    <name type="scientific">Desulfoglaeba alkanexedens ALDC</name>
    <dbReference type="NCBI Taxonomy" id="980445"/>
    <lineage>
        <taxon>Bacteria</taxon>
        <taxon>Pseudomonadati</taxon>
        <taxon>Thermodesulfobacteriota</taxon>
        <taxon>Syntrophobacteria</taxon>
        <taxon>Syntrophobacterales</taxon>
        <taxon>Syntrophobacteraceae</taxon>
        <taxon>Desulfoglaeba</taxon>
    </lineage>
</organism>
<evidence type="ECO:0000256" key="1">
    <source>
        <dbReference type="ARBA" id="ARBA00013139"/>
    </source>
</evidence>
<reference evidence="5 6" key="1">
    <citation type="submission" date="2019-05" db="EMBL/GenBank/DDBJ databases">
        <title>The Complete Genome Sequence of the n-alkane-degrading Desulfoglaeba alkanexedens ALDC reveals multiple alkylsuccinate synthase gene clusters.</title>
        <authorList>
            <person name="Callaghan A.V."/>
            <person name="Davidova I.A."/>
            <person name="Duncan K.E."/>
            <person name="Morris B."/>
            <person name="McInerney M.J."/>
        </authorList>
    </citation>
    <scope>NUCLEOTIDE SEQUENCE [LARGE SCALE GENOMIC DNA]</scope>
    <source>
        <strain evidence="5 6">ALDC</strain>
    </source>
</reference>
<keyword evidence="6" id="KW-1185">Reference proteome</keyword>
<evidence type="ECO:0000313" key="5">
    <source>
        <dbReference type="EMBL" id="QCQ23560.1"/>
    </source>
</evidence>
<dbReference type="KEGG" id="dax:FDQ92_12190"/>
<dbReference type="InterPro" id="IPR005801">
    <property type="entry name" value="ADC_synthase"/>
</dbReference>
<dbReference type="GO" id="GO:0009396">
    <property type="term" value="P:folic acid-containing compound biosynthetic process"/>
    <property type="evidence" value="ECO:0007669"/>
    <property type="project" value="InterPro"/>
</dbReference>
<dbReference type="PRINTS" id="PR00095">
    <property type="entry name" value="ANTSNTHASEI"/>
</dbReference>
<dbReference type="InterPro" id="IPR006805">
    <property type="entry name" value="Anth_synth_I_N"/>
</dbReference>
<keyword evidence="5" id="KW-0032">Aminotransferase</keyword>
<sequence>MSGCFDVKAPSWSWERRFPMSDDAFLEQALTVAGRPYATVLLSGGDLDCARFSIAACDPFLVIESKGRDLKATYAGGTWTGRGDPLSFLDRALETTAPRDLPEIEPFSGGAVGYLAYELKNSIERLPQTARDDLELPDLFFAFPTKILVHDRREGLAHEIQLDPNGAPPIRAPAPEAQGQAPLASLRTGRLSSNFTREGYLEAVRRIRRYIRAGDVYQVNLSQRFSFPLEGPPIRLWKALFEKNPAPFFAYVNAGDHQVLSTSMERFLFRRGSTIETRPIKGTRRRGSTPEEDAALARELAESEKDDAELSMIVDLLRNDLGRVCKPRSIRVLQHKRIERYQNVFHLVSIVTGTLIPGTTAGDLLRATFPGGSITGCPKIRAMEIIDELEPTVRHVYTGSIGYVGWHDNLDLNVAIRTAVVTRGLGHVSVGGGVVYDSNEQDEYEETLHKGRTFFEVVRSLEGKQA</sequence>
<gene>
    <name evidence="5" type="primary">pabB</name>
    <name evidence="5" type="ORF">FDQ92_12190</name>
</gene>
<dbReference type="OrthoDB" id="9803598at2"/>
<dbReference type="Pfam" id="PF04715">
    <property type="entry name" value="Anth_synt_I_N"/>
    <property type="match status" value="1"/>
</dbReference>
<feature type="domain" description="Anthranilate synthase component I N-terminal" evidence="4">
    <location>
        <begin position="23"/>
        <end position="154"/>
    </location>
</feature>
<dbReference type="AlphaFoldDB" id="A0A4P8L6K0"/>
<reference evidence="5 6" key="2">
    <citation type="submission" date="2019-05" db="EMBL/GenBank/DDBJ databases">
        <authorList>
            <person name="Suflita J.M."/>
            <person name="Marks C.R."/>
        </authorList>
    </citation>
    <scope>NUCLEOTIDE SEQUENCE [LARGE SCALE GENOMIC DNA]</scope>
    <source>
        <strain evidence="5 6">ALDC</strain>
    </source>
</reference>
<dbReference type="GO" id="GO:0046820">
    <property type="term" value="F:4-amino-4-deoxychorismate synthase activity"/>
    <property type="evidence" value="ECO:0007669"/>
    <property type="project" value="UniProtKB-EC"/>
</dbReference>
<dbReference type="Pfam" id="PF00425">
    <property type="entry name" value="Chorismate_bind"/>
    <property type="match status" value="1"/>
</dbReference>
<feature type="domain" description="Chorismate-utilising enzyme C-terminal" evidence="3">
    <location>
        <begin position="197"/>
        <end position="450"/>
    </location>
</feature>
<dbReference type="EMBL" id="CP040098">
    <property type="protein sequence ID" value="QCQ23560.1"/>
    <property type="molecule type" value="Genomic_DNA"/>
</dbReference>
<dbReference type="EC" id="2.6.1.85" evidence="1"/>
<evidence type="ECO:0000259" key="3">
    <source>
        <dbReference type="Pfam" id="PF00425"/>
    </source>
</evidence>
<dbReference type="InterPro" id="IPR015890">
    <property type="entry name" value="Chorismate_C"/>
</dbReference>
<evidence type="ECO:0000313" key="6">
    <source>
        <dbReference type="Proteomes" id="UP000298602"/>
    </source>
</evidence>
<evidence type="ECO:0000256" key="2">
    <source>
        <dbReference type="ARBA" id="ARBA00022679"/>
    </source>
</evidence>
<dbReference type="SUPFAM" id="SSF56322">
    <property type="entry name" value="ADC synthase"/>
    <property type="match status" value="1"/>
</dbReference>
<dbReference type="Proteomes" id="UP000298602">
    <property type="component" value="Chromosome"/>
</dbReference>
<dbReference type="InterPro" id="IPR005802">
    <property type="entry name" value="ADC_synth_comp_1"/>
</dbReference>
<dbReference type="PANTHER" id="PTHR11236">
    <property type="entry name" value="AMINOBENZOATE/ANTHRANILATE SYNTHASE"/>
    <property type="match status" value="1"/>
</dbReference>
<dbReference type="Gene3D" id="3.60.120.10">
    <property type="entry name" value="Anthranilate synthase"/>
    <property type="match status" value="1"/>
</dbReference>
<evidence type="ECO:0000259" key="4">
    <source>
        <dbReference type="Pfam" id="PF04715"/>
    </source>
</evidence>
<dbReference type="GO" id="GO:0000162">
    <property type="term" value="P:L-tryptophan biosynthetic process"/>
    <property type="evidence" value="ECO:0007669"/>
    <property type="project" value="TreeGrafter"/>
</dbReference>
<protein>
    <recommendedName>
        <fullName evidence="1">aminodeoxychorismate synthase</fullName>
        <ecNumber evidence="1">2.6.1.85</ecNumber>
    </recommendedName>
</protein>